<evidence type="ECO:0000313" key="3">
    <source>
        <dbReference type="Proteomes" id="UP000066203"/>
    </source>
</evidence>
<dbReference type="InterPro" id="IPR036388">
    <property type="entry name" value="WH-like_DNA-bd_sf"/>
</dbReference>
<dbReference type="Proteomes" id="UP000066203">
    <property type="component" value="Chromosome"/>
</dbReference>
<dbReference type="PANTHER" id="PTHR33164">
    <property type="entry name" value="TRANSCRIPTIONAL REGULATOR, MARR FAMILY"/>
    <property type="match status" value="1"/>
</dbReference>
<dbReference type="SMART" id="SM00347">
    <property type="entry name" value="HTH_MARR"/>
    <property type="match status" value="1"/>
</dbReference>
<dbReference type="Pfam" id="PF12802">
    <property type="entry name" value="MarR_2"/>
    <property type="match status" value="1"/>
</dbReference>
<proteinExistence type="predicted"/>
<dbReference type="PANTHER" id="PTHR33164:SF99">
    <property type="entry name" value="MARR FAMILY REGULATORY PROTEIN"/>
    <property type="match status" value="1"/>
</dbReference>
<evidence type="ECO:0000313" key="2">
    <source>
        <dbReference type="EMBL" id="BAS19952.1"/>
    </source>
</evidence>
<dbReference type="AlphaFoldDB" id="A0A0K2RZC5"/>
<dbReference type="Gene3D" id="1.10.10.10">
    <property type="entry name" value="Winged helix-like DNA-binding domain superfamily/Winged helix DNA-binding domain"/>
    <property type="match status" value="1"/>
</dbReference>
<sequence>MSTPTTSAQRSDNTAHSESIQWLSQQEREGWLFISSIIFSLTRKLENQLQSEAGISFVEYMVLAMLSESKDHSLTMTELAITTNTLPARLSRVVARLEKDGYVRRSLSVEDRRVSICHLLPAGEQKVQEVAPGHVSEVRRQIFDHLTTEQVEHLAEIGEAVLGNTPSNVISIDALQRGDYPTQ</sequence>
<dbReference type="PRINTS" id="PR00598">
    <property type="entry name" value="HTHMARR"/>
</dbReference>
<protein>
    <submittedName>
        <fullName evidence="2">Regulatory protein MarR</fullName>
    </submittedName>
</protein>
<organism evidence="2">
    <name type="scientific">Rothia mucilaginosa</name>
    <dbReference type="NCBI Taxonomy" id="43675"/>
    <lineage>
        <taxon>Bacteria</taxon>
        <taxon>Bacillati</taxon>
        <taxon>Actinomycetota</taxon>
        <taxon>Actinomycetes</taxon>
        <taxon>Micrococcales</taxon>
        <taxon>Micrococcaceae</taxon>
        <taxon>Rothia</taxon>
    </lineage>
</organism>
<dbReference type="GO" id="GO:0003700">
    <property type="term" value="F:DNA-binding transcription factor activity"/>
    <property type="evidence" value="ECO:0007669"/>
    <property type="project" value="InterPro"/>
</dbReference>
<dbReference type="RefSeq" id="WP_060824081.1">
    <property type="nucleotide sequence ID" value="NZ_AP014938.1"/>
</dbReference>
<evidence type="ECO:0000259" key="1">
    <source>
        <dbReference type="PROSITE" id="PS50995"/>
    </source>
</evidence>
<dbReference type="InterPro" id="IPR000835">
    <property type="entry name" value="HTH_MarR-typ"/>
</dbReference>
<feature type="domain" description="HTH marR-type" evidence="1">
    <location>
        <begin position="31"/>
        <end position="163"/>
    </location>
</feature>
<gene>
    <name evidence="2" type="ORF">RM6536_0705</name>
</gene>
<dbReference type="InterPro" id="IPR036390">
    <property type="entry name" value="WH_DNA-bd_sf"/>
</dbReference>
<dbReference type="PATRIC" id="fig|43675.28.peg.722"/>
<dbReference type="InterPro" id="IPR039422">
    <property type="entry name" value="MarR/SlyA-like"/>
</dbReference>
<dbReference type="SUPFAM" id="SSF46785">
    <property type="entry name" value="Winged helix' DNA-binding domain"/>
    <property type="match status" value="1"/>
</dbReference>
<dbReference type="EMBL" id="AP014938">
    <property type="protein sequence ID" value="BAS19952.1"/>
    <property type="molecule type" value="Genomic_DNA"/>
</dbReference>
<reference evidence="3" key="1">
    <citation type="submission" date="2015-08" db="EMBL/GenBank/DDBJ databases">
        <title>Complete genome sequence of Rothia mucilaginosa strain NUM-Rm6536.</title>
        <authorList>
            <person name="Nambu T."/>
        </authorList>
    </citation>
    <scope>NUCLEOTIDE SEQUENCE [LARGE SCALE GENOMIC DNA]</scope>
    <source>
        <strain evidence="3">NUM-Rm6536</strain>
    </source>
</reference>
<dbReference type="PROSITE" id="PS50995">
    <property type="entry name" value="HTH_MARR_2"/>
    <property type="match status" value="1"/>
</dbReference>
<name>A0A0K2RZC5_9MICC</name>
<dbReference type="GO" id="GO:0006950">
    <property type="term" value="P:response to stress"/>
    <property type="evidence" value="ECO:0007669"/>
    <property type="project" value="TreeGrafter"/>
</dbReference>
<accession>A0A0K2RZC5</accession>